<feature type="compositionally biased region" description="Basic and acidic residues" evidence="1">
    <location>
        <begin position="113"/>
        <end position="127"/>
    </location>
</feature>
<feature type="compositionally biased region" description="Basic and acidic residues" evidence="1">
    <location>
        <begin position="62"/>
        <end position="72"/>
    </location>
</feature>
<dbReference type="Proteomes" id="UP000886595">
    <property type="component" value="Unassembled WGS sequence"/>
</dbReference>
<keyword evidence="3" id="KW-1185">Reference proteome</keyword>
<accession>A0A8X8BC09</accession>
<feature type="compositionally biased region" description="Polar residues" evidence="1">
    <location>
        <begin position="1"/>
        <end position="11"/>
    </location>
</feature>
<sequence length="191" mass="21037">MMRGGSSTVPQSKAEGKKTKGNSHPKRRRYDSVDGNDEADIGGSESKKHKKNNGDGLEDDEKTMHDYHRDDYTPNDGFGEKVATPSKPTLSEEGEGEGGDESPISGLNLLAEEADKGTRKDKVYEDPPENKCLVLTVWPQPESYVLPPEDVTDEQAGKASPTNSEDYKTPPEDAPMTECRRPEVGKCKNRR</sequence>
<name>A0A8X8BC09_BRACI</name>
<comment type="caution">
    <text evidence="2">The sequence shown here is derived from an EMBL/GenBank/DDBJ whole genome shotgun (WGS) entry which is preliminary data.</text>
</comment>
<gene>
    <name evidence="2" type="ORF">Bca52824_011225</name>
</gene>
<feature type="compositionally biased region" description="Basic residues" evidence="1">
    <location>
        <begin position="19"/>
        <end position="29"/>
    </location>
</feature>
<feature type="compositionally biased region" description="Basic and acidic residues" evidence="1">
    <location>
        <begin position="178"/>
        <end position="191"/>
    </location>
</feature>
<feature type="region of interest" description="Disordered" evidence="1">
    <location>
        <begin position="143"/>
        <end position="191"/>
    </location>
</feature>
<reference evidence="2 3" key="1">
    <citation type="submission" date="2020-02" db="EMBL/GenBank/DDBJ databases">
        <authorList>
            <person name="Ma Q."/>
            <person name="Huang Y."/>
            <person name="Song X."/>
            <person name="Pei D."/>
        </authorList>
    </citation>
    <scope>NUCLEOTIDE SEQUENCE [LARGE SCALE GENOMIC DNA]</scope>
    <source>
        <strain evidence="2">Sxm20200214</strain>
        <tissue evidence="2">Leaf</tissue>
    </source>
</reference>
<organism evidence="2 3">
    <name type="scientific">Brassica carinata</name>
    <name type="common">Ethiopian mustard</name>
    <name type="synonym">Abyssinian cabbage</name>
    <dbReference type="NCBI Taxonomy" id="52824"/>
    <lineage>
        <taxon>Eukaryota</taxon>
        <taxon>Viridiplantae</taxon>
        <taxon>Streptophyta</taxon>
        <taxon>Embryophyta</taxon>
        <taxon>Tracheophyta</taxon>
        <taxon>Spermatophyta</taxon>
        <taxon>Magnoliopsida</taxon>
        <taxon>eudicotyledons</taxon>
        <taxon>Gunneridae</taxon>
        <taxon>Pentapetalae</taxon>
        <taxon>rosids</taxon>
        <taxon>malvids</taxon>
        <taxon>Brassicales</taxon>
        <taxon>Brassicaceae</taxon>
        <taxon>Brassiceae</taxon>
        <taxon>Brassica</taxon>
    </lineage>
</organism>
<evidence type="ECO:0000313" key="2">
    <source>
        <dbReference type="EMBL" id="KAG2328497.1"/>
    </source>
</evidence>
<dbReference type="EMBL" id="JAAMPC010000002">
    <property type="protein sequence ID" value="KAG2328497.1"/>
    <property type="molecule type" value="Genomic_DNA"/>
</dbReference>
<evidence type="ECO:0000313" key="3">
    <source>
        <dbReference type="Proteomes" id="UP000886595"/>
    </source>
</evidence>
<dbReference type="AlphaFoldDB" id="A0A8X8BC09"/>
<protein>
    <submittedName>
        <fullName evidence="2">Uncharacterized protein</fullName>
    </submittedName>
</protein>
<evidence type="ECO:0000256" key="1">
    <source>
        <dbReference type="SAM" id="MobiDB-lite"/>
    </source>
</evidence>
<feature type="region of interest" description="Disordered" evidence="1">
    <location>
        <begin position="1"/>
        <end position="127"/>
    </location>
</feature>
<proteinExistence type="predicted"/>